<dbReference type="AlphaFoldDB" id="A0ABD0K2Z1"/>
<proteinExistence type="predicted"/>
<keyword evidence="2" id="KW-0479">Metal-binding</keyword>
<dbReference type="Proteomes" id="UP001519460">
    <property type="component" value="Unassembled WGS sequence"/>
</dbReference>
<keyword evidence="9" id="KW-0539">Nucleus</keyword>
<reference evidence="13 14" key="1">
    <citation type="journal article" date="2023" name="Sci. Data">
        <title>Genome assembly of the Korean intertidal mud-creeper Batillaria attramentaria.</title>
        <authorList>
            <person name="Patra A.K."/>
            <person name="Ho P.T."/>
            <person name="Jun S."/>
            <person name="Lee S.J."/>
            <person name="Kim Y."/>
            <person name="Won Y.J."/>
        </authorList>
    </citation>
    <scope>NUCLEOTIDE SEQUENCE [LARGE SCALE GENOMIC DNA]</scope>
    <source>
        <strain evidence="13">Wonlab-2016</strain>
    </source>
</reference>
<keyword evidence="14" id="KW-1185">Reference proteome</keyword>
<dbReference type="EMBL" id="JACVVK020000265">
    <property type="protein sequence ID" value="KAK7481213.1"/>
    <property type="molecule type" value="Genomic_DNA"/>
</dbReference>
<feature type="region of interest" description="Disordered" evidence="11">
    <location>
        <begin position="110"/>
        <end position="129"/>
    </location>
</feature>
<feature type="domain" description="C2H2-type" evidence="12">
    <location>
        <begin position="94"/>
        <end position="121"/>
    </location>
</feature>
<accession>A0ABD0K2Z1</accession>
<feature type="domain" description="C2H2-type" evidence="12">
    <location>
        <begin position="66"/>
        <end position="93"/>
    </location>
</feature>
<dbReference type="PROSITE" id="PS50157">
    <property type="entry name" value="ZINC_FINGER_C2H2_2"/>
    <property type="match status" value="2"/>
</dbReference>
<comment type="caution">
    <text evidence="13">The sequence shown here is derived from an EMBL/GenBank/DDBJ whole genome shotgun (WGS) entry which is preliminary data.</text>
</comment>
<evidence type="ECO:0000256" key="9">
    <source>
        <dbReference type="ARBA" id="ARBA00023242"/>
    </source>
</evidence>
<dbReference type="InterPro" id="IPR050457">
    <property type="entry name" value="ZnFinger_BTB_dom_contain"/>
</dbReference>
<keyword evidence="7" id="KW-0238">DNA-binding</keyword>
<dbReference type="Gene3D" id="3.30.160.60">
    <property type="entry name" value="Classic Zinc Finger"/>
    <property type="match status" value="1"/>
</dbReference>
<evidence type="ECO:0000256" key="1">
    <source>
        <dbReference type="ARBA" id="ARBA00004123"/>
    </source>
</evidence>
<dbReference type="PANTHER" id="PTHR46105:SF5">
    <property type="entry name" value="ZINC FINGER AND BTB DOMAIN-CONTAINING PROTEIN 44 ISOFORM X1"/>
    <property type="match status" value="1"/>
</dbReference>
<name>A0ABD0K2Z1_9CAEN</name>
<dbReference type="SMART" id="SM00355">
    <property type="entry name" value="ZnF_C2H2"/>
    <property type="match status" value="2"/>
</dbReference>
<evidence type="ECO:0000256" key="7">
    <source>
        <dbReference type="ARBA" id="ARBA00023125"/>
    </source>
</evidence>
<dbReference type="Pfam" id="PF13912">
    <property type="entry name" value="zf-C2H2_6"/>
    <property type="match status" value="1"/>
</dbReference>
<dbReference type="GO" id="GO:0005634">
    <property type="term" value="C:nucleus"/>
    <property type="evidence" value="ECO:0007669"/>
    <property type="project" value="UniProtKB-SubCell"/>
</dbReference>
<evidence type="ECO:0000256" key="4">
    <source>
        <dbReference type="ARBA" id="ARBA00022771"/>
    </source>
</evidence>
<dbReference type="PANTHER" id="PTHR46105">
    <property type="entry name" value="AGAP004733-PA"/>
    <property type="match status" value="1"/>
</dbReference>
<keyword evidence="5" id="KW-0862">Zinc</keyword>
<dbReference type="InterPro" id="IPR036236">
    <property type="entry name" value="Znf_C2H2_sf"/>
</dbReference>
<keyword evidence="6" id="KW-0805">Transcription regulation</keyword>
<dbReference type="InterPro" id="IPR013087">
    <property type="entry name" value="Znf_C2H2_type"/>
</dbReference>
<evidence type="ECO:0000256" key="11">
    <source>
        <dbReference type="SAM" id="MobiDB-lite"/>
    </source>
</evidence>
<evidence type="ECO:0000259" key="12">
    <source>
        <dbReference type="PROSITE" id="PS50157"/>
    </source>
</evidence>
<evidence type="ECO:0000256" key="8">
    <source>
        <dbReference type="ARBA" id="ARBA00023163"/>
    </source>
</evidence>
<keyword evidence="8" id="KW-0804">Transcription</keyword>
<evidence type="ECO:0000256" key="10">
    <source>
        <dbReference type="PROSITE-ProRule" id="PRU00042"/>
    </source>
</evidence>
<dbReference type="FunFam" id="3.30.160.60:FF:000325">
    <property type="entry name" value="ZFP90 zinc finger protein"/>
    <property type="match status" value="1"/>
</dbReference>
<gene>
    <name evidence="13" type="ORF">BaRGS_00027473</name>
</gene>
<dbReference type="PROSITE" id="PS00028">
    <property type="entry name" value="ZINC_FINGER_C2H2_1"/>
    <property type="match status" value="2"/>
</dbReference>
<dbReference type="SUPFAM" id="SSF57667">
    <property type="entry name" value="beta-beta-alpha zinc fingers"/>
    <property type="match status" value="1"/>
</dbReference>
<comment type="subcellular location">
    <subcellularLocation>
        <location evidence="1">Nucleus</location>
    </subcellularLocation>
</comment>
<keyword evidence="3" id="KW-0677">Repeat</keyword>
<evidence type="ECO:0000256" key="6">
    <source>
        <dbReference type="ARBA" id="ARBA00023015"/>
    </source>
</evidence>
<evidence type="ECO:0000256" key="2">
    <source>
        <dbReference type="ARBA" id="ARBA00022723"/>
    </source>
</evidence>
<protein>
    <recommendedName>
        <fullName evidence="12">C2H2-type domain-containing protein</fullName>
    </recommendedName>
</protein>
<evidence type="ECO:0000313" key="13">
    <source>
        <dbReference type="EMBL" id="KAK7481213.1"/>
    </source>
</evidence>
<dbReference type="GO" id="GO:0003677">
    <property type="term" value="F:DNA binding"/>
    <property type="evidence" value="ECO:0007669"/>
    <property type="project" value="UniProtKB-KW"/>
</dbReference>
<dbReference type="GO" id="GO:0008270">
    <property type="term" value="F:zinc ion binding"/>
    <property type="evidence" value="ECO:0007669"/>
    <property type="project" value="UniProtKB-KW"/>
</dbReference>
<evidence type="ECO:0000256" key="5">
    <source>
        <dbReference type="ARBA" id="ARBA00022833"/>
    </source>
</evidence>
<sequence length="129" mass="14679">MDAEVRPKAEFWKDVYDDMWHKAVLCQNLADGTASYEGLHAVQAVSSQTLSEAVAMSRVSRTDKGMQCPVCHKTMQQQHQFVGHMNMHYNLSPFKCDLCLKSFPYKTSLARHRRTHHKSNESSGSSPSY</sequence>
<organism evidence="13 14">
    <name type="scientific">Batillaria attramentaria</name>
    <dbReference type="NCBI Taxonomy" id="370345"/>
    <lineage>
        <taxon>Eukaryota</taxon>
        <taxon>Metazoa</taxon>
        <taxon>Spiralia</taxon>
        <taxon>Lophotrochozoa</taxon>
        <taxon>Mollusca</taxon>
        <taxon>Gastropoda</taxon>
        <taxon>Caenogastropoda</taxon>
        <taxon>Sorbeoconcha</taxon>
        <taxon>Cerithioidea</taxon>
        <taxon>Batillariidae</taxon>
        <taxon>Batillaria</taxon>
    </lineage>
</organism>
<evidence type="ECO:0000313" key="14">
    <source>
        <dbReference type="Proteomes" id="UP001519460"/>
    </source>
</evidence>
<evidence type="ECO:0000256" key="3">
    <source>
        <dbReference type="ARBA" id="ARBA00022737"/>
    </source>
</evidence>
<keyword evidence="4 10" id="KW-0863">Zinc-finger</keyword>